<comment type="caution">
    <text evidence="4">The sequence shown here is derived from an EMBL/GenBank/DDBJ whole genome shotgun (WGS) entry which is preliminary data.</text>
</comment>
<organism evidence="4 5">
    <name type="scientific">Pocillopora damicornis</name>
    <name type="common">Cauliflower coral</name>
    <name type="synonym">Millepora damicornis</name>
    <dbReference type="NCBI Taxonomy" id="46731"/>
    <lineage>
        <taxon>Eukaryota</taxon>
        <taxon>Metazoa</taxon>
        <taxon>Cnidaria</taxon>
        <taxon>Anthozoa</taxon>
        <taxon>Hexacorallia</taxon>
        <taxon>Scleractinia</taxon>
        <taxon>Astrocoeniina</taxon>
        <taxon>Pocilloporidae</taxon>
        <taxon>Pocillopora</taxon>
    </lineage>
</organism>
<comment type="caution">
    <text evidence="2">Lacks conserved residue(s) required for the propagation of feature annotation.</text>
</comment>
<protein>
    <recommendedName>
        <fullName evidence="3">HECT domain-containing protein</fullName>
    </recommendedName>
</protein>
<dbReference type="EMBL" id="RCHS01001639">
    <property type="protein sequence ID" value="RMX52435.1"/>
    <property type="molecule type" value="Genomic_DNA"/>
</dbReference>
<dbReference type="Proteomes" id="UP000275408">
    <property type="component" value="Unassembled WGS sequence"/>
</dbReference>
<evidence type="ECO:0000313" key="5">
    <source>
        <dbReference type="Proteomes" id="UP000275408"/>
    </source>
</evidence>
<name>A0A3M6UFM8_POCDA</name>
<keyword evidence="1 2" id="KW-0833">Ubl conjugation pathway</keyword>
<keyword evidence="5" id="KW-1185">Reference proteome</keyword>
<dbReference type="STRING" id="46731.A0A3M6UFM8"/>
<proteinExistence type="predicted"/>
<evidence type="ECO:0000256" key="2">
    <source>
        <dbReference type="PROSITE-ProRule" id="PRU00104"/>
    </source>
</evidence>
<evidence type="ECO:0000313" key="4">
    <source>
        <dbReference type="EMBL" id="RMX52435.1"/>
    </source>
</evidence>
<accession>A0A3M6UFM8</accession>
<sequence length="407" mass="46344">NIPDSNPRFKTLRDLFQHLPLSDIVDAWKEGKESINECANILLNKVKSTSDVQQLQDQYASCLESDIHDGDDDGGDDVDEDKKYSNVNTKINTLIDVGILKEVLLKIASGFHKEEYLRVKVRRKWAWKDFKLSLQRAKELKVHIKVQFVGESAIDKGGPRCELFCLVNCMVSNELMQGEDGQKTFLHNMVLLQKNEYHLYGQAVTEYILFRDLNQVPPSGSEVPDYEVRKKLEEHEAITNPEIFVQEASFNFPKRFSAGYCKLIVNVEDKEELVRYVALHYAVSCCQAELDQFIKGLELHRVLNLLRAHPNQAKRVLQGTLKLLIAELINEIFQPVLSTVGNIKRDHEEEILRMDFVHYVGEKNDLLLTLGSVLSFITGATNILAVGFSTAPKNCLLSSQYWSISST</sequence>
<dbReference type="Gene3D" id="3.90.1750.10">
    <property type="entry name" value="Hect, E3 ligase catalytic domains"/>
    <property type="match status" value="1"/>
</dbReference>
<feature type="non-terminal residue" evidence="4">
    <location>
        <position position="1"/>
    </location>
</feature>
<reference evidence="4 5" key="1">
    <citation type="journal article" date="2018" name="Sci. Rep.">
        <title>Comparative analysis of the Pocillopora damicornis genome highlights role of immune system in coral evolution.</title>
        <authorList>
            <person name="Cunning R."/>
            <person name="Bay R.A."/>
            <person name="Gillette P."/>
            <person name="Baker A.C."/>
            <person name="Traylor-Knowles N."/>
        </authorList>
    </citation>
    <scope>NUCLEOTIDE SEQUENCE [LARGE SCALE GENOMIC DNA]</scope>
    <source>
        <strain evidence="4">RSMAS</strain>
        <tissue evidence="4">Whole animal</tissue>
    </source>
</reference>
<dbReference type="GO" id="GO:0004842">
    <property type="term" value="F:ubiquitin-protein transferase activity"/>
    <property type="evidence" value="ECO:0007669"/>
    <property type="project" value="InterPro"/>
</dbReference>
<dbReference type="InterPro" id="IPR000569">
    <property type="entry name" value="HECT_dom"/>
</dbReference>
<feature type="domain" description="HECT" evidence="3">
    <location>
        <begin position="136"/>
        <end position="167"/>
    </location>
</feature>
<dbReference type="AlphaFoldDB" id="A0A3M6UFM8"/>
<dbReference type="InterPro" id="IPR035983">
    <property type="entry name" value="Hect_E3_ubiquitin_ligase"/>
</dbReference>
<gene>
    <name evidence="4" type="ORF">pdam_00019924</name>
</gene>
<feature type="non-terminal residue" evidence="4">
    <location>
        <position position="407"/>
    </location>
</feature>
<evidence type="ECO:0000256" key="1">
    <source>
        <dbReference type="ARBA" id="ARBA00022786"/>
    </source>
</evidence>
<dbReference type="SUPFAM" id="SSF56204">
    <property type="entry name" value="Hect, E3 ligase catalytic domain"/>
    <property type="match status" value="1"/>
</dbReference>
<evidence type="ECO:0000259" key="3">
    <source>
        <dbReference type="PROSITE" id="PS50237"/>
    </source>
</evidence>
<dbReference type="PROSITE" id="PS50237">
    <property type="entry name" value="HECT"/>
    <property type="match status" value="1"/>
</dbReference>